<reference evidence="3" key="1">
    <citation type="submission" date="2020-02" db="EMBL/GenBank/DDBJ databases">
        <authorList>
            <person name="Meier V. D."/>
        </authorList>
    </citation>
    <scope>NUCLEOTIDE SEQUENCE</scope>
    <source>
        <strain evidence="3">AVDCRST_MAG59</strain>
    </source>
</reference>
<keyword evidence="2" id="KW-0812">Transmembrane</keyword>
<gene>
    <name evidence="3" type="ORF">AVDCRST_MAG59-1770</name>
</gene>
<keyword evidence="2" id="KW-1133">Transmembrane helix</keyword>
<feature type="region of interest" description="Disordered" evidence="1">
    <location>
        <begin position="1"/>
        <end position="22"/>
    </location>
</feature>
<organism evidence="3">
    <name type="scientific">uncultured Thermomicrobiales bacterium</name>
    <dbReference type="NCBI Taxonomy" id="1645740"/>
    <lineage>
        <taxon>Bacteria</taxon>
        <taxon>Pseudomonadati</taxon>
        <taxon>Thermomicrobiota</taxon>
        <taxon>Thermomicrobia</taxon>
        <taxon>Thermomicrobiales</taxon>
        <taxon>environmental samples</taxon>
    </lineage>
</organism>
<accession>A0A6J4UJL1</accession>
<feature type="transmembrane region" description="Helical" evidence="2">
    <location>
        <begin position="57"/>
        <end position="75"/>
    </location>
</feature>
<dbReference type="EMBL" id="CADCWF010000110">
    <property type="protein sequence ID" value="CAA9551147.1"/>
    <property type="molecule type" value="Genomic_DNA"/>
</dbReference>
<proteinExistence type="predicted"/>
<evidence type="ECO:0000256" key="2">
    <source>
        <dbReference type="SAM" id="Phobius"/>
    </source>
</evidence>
<feature type="transmembrane region" description="Helical" evidence="2">
    <location>
        <begin position="81"/>
        <end position="99"/>
    </location>
</feature>
<dbReference type="AlphaFoldDB" id="A0A6J4UJL1"/>
<evidence type="ECO:0000313" key="3">
    <source>
        <dbReference type="EMBL" id="CAA9551147.1"/>
    </source>
</evidence>
<evidence type="ECO:0000256" key="1">
    <source>
        <dbReference type="SAM" id="MobiDB-lite"/>
    </source>
</evidence>
<feature type="compositionally biased region" description="Acidic residues" evidence="1">
    <location>
        <begin position="1"/>
        <end position="10"/>
    </location>
</feature>
<protein>
    <submittedName>
        <fullName evidence="3">Uncharacterized protein</fullName>
    </submittedName>
</protein>
<name>A0A6J4UJL1_9BACT</name>
<sequence length="100" mass="10777">MTPADDDDPGAPERPTAEERYARTRQARQVFSGADLTPPDDPLGASERFILGPRGEFRYLVALSILVVLSALAWAAWGMGAATPLLVLLIVGLLAAWFLL</sequence>
<keyword evidence="2" id="KW-0472">Membrane</keyword>